<dbReference type="EMBL" id="PCWN01000011">
    <property type="protein sequence ID" value="PIR03599.1"/>
    <property type="molecule type" value="Genomic_DNA"/>
</dbReference>
<comment type="caution">
    <text evidence="2">The sequence shown here is derived from an EMBL/GenBank/DDBJ whole genome shotgun (WGS) entry which is preliminary data.</text>
</comment>
<evidence type="ECO:0000313" key="3">
    <source>
        <dbReference type="Proteomes" id="UP000229600"/>
    </source>
</evidence>
<dbReference type="Proteomes" id="UP000229600">
    <property type="component" value="Unassembled WGS sequence"/>
</dbReference>
<sequence length="107" mass="11760">MQIFLPVKYGGVLTRAGGGYISAIFFGVFDVGVDSQEECRCIEKKHGEKSNEKRPLRDASFTEANEVAACDQFSKYHEKGQCGRPVGRTDAAPLKSPKFFSVEHGNS</sequence>
<reference evidence="2 3" key="1">
    <citation type="submission" date="2017-09" db="EMBL/GenBank/DDBJ databases">
        <title>Depth-based differentiation of microbial function through sediment-hosted aquifers and enrichment of novel symbionts in the deep terrestrial subsurface.</title>
        <authorList>
            <person name="Probst A.J."/>
            <person name="Ladd B."/>
            <person name="Jarett J.K."/>
            <person name="Geller-Mcgrath D.E."/>
            <person name="Sieber C.M."/>
            <person name="Emerson J.B."/>
            <person name="Anantharaman K."/>
            <person name="Thomas B.C."/>
            <person name="Malmstrom R."/>
            <person name="Stieglmeier M."/>
            <person name="Klingl A."/>
            <person name="Woyke T."/>
            <person name="Ryan C.M."/>
            <person name="Banfield J.F."/>
        </authorList>
    </citation>
    <scope>NUCLEOTIDE SEQUENCE [LARGE SCALE GENOMIC DNA]</scope>
    <source>
        <strain evidence="2">CG11_big_fil_rev_8_21_14_0_20_39_34</strain>
    </source>
</reference>
<gene>
    <name evidence="2" type="ORF">COV59_05420</name>
</gene>
<name>A0A2H0N3W8_9BACT</name>
<evidence type="ECO:0000256" key="1">
    <source>
        <dbReference type="SAM" id="MobiDB-lite"/>
    </source>
</evidence>
<protein>
    <submittedName>
        <fullName evidence="2">Uncharacterized protein</fullName>
    </submittedName>
</protein>
<accession>A0A2H0N3W8</accession>
<organism evidence="2 3">
    <name type="scientific">Candidatus Magasanikbacteria bacterium CG11_big_fil_rev_8_21_14_0_20_39_34</name>
    <dbReference type="NCBI Taxonomy" id="1974653"/>
    <lineage>
        <taxon>Bacteria</taxon>
        <taxon>Candidatus Magasanikiibacteriota</taxon>
    </lineage>
</organism>
<feature type="region of interest" description="Disordered" evidence="1">
    <location>
        <begin position="81"/>
        <end position="107"/>
    </location>
</feature>
<evidence type="ECO:0000313" key="2">
    <source>
        <dbReference type="EMBL" id="PIR03599.1"/>
    </source>
</evidence>
<proteinExistence type="predicted"/>
<dbReference type="AlphaFoldDB" id="A0A2H0N3W8"/>